<evidence type="ECO:0000313" key="12">
    <source>
        <dbReference type="RefSeq" id="XP_032823238.1"/>
    </source>
</evidence>
<protein>
    <recommendedName>
        <fullName evidence="3">Transcription elongation factor, mitochondrial</fullName>
    </recommendedName>
</protein>
<dbReference type="RefSeq" id="XP_032823238.1">
    <property type="nucleotide sequence ID" value="XM_032967347.1"/>
</dbReference>
<dbReference type="Proteomes" id="UP001318040">
    <property type="component" value="Chromosome 37"/>
</dbReference>
<evidence type="ECO:0000256" key="9">
    <source>
        <dbReference type="ARBA" id="ARBA00025262"/>
    </source>
</evidence>
<dbReference type="GO" id="GO:0042645">
    <property type="term" value="C:mitochondrial nucleoid"/>
    <property type="evidence" value="ECO:0007669"/>
    <property type="project" value="UniProtKB-SubCell"/>
</dbReference>
<feature type="compositionally biased region" description="Basic and acidic residues" evidence="10">
    <location>
        <begin position="70"/>
        <end position="83"/>
    </location>
</feature>
<dbReference type="KEGG" id="pmrn:116949721"/>
<keyword evidence="7" id="KW-0804">Transcription</keyword>
<keyword evidence="12" id="KW-0251">Elongation factor</keyword>
<keyword evidence="12" id="KW-0648">Protein biosynthesis</keyword>
<dbReference type="GO" id="GO:0030337">
    <property type="term" value="F:DNA polymerase processivity factor activity"/>
    <property type="evidence" value="ECO:0007669"/>
    <property type="project" value="TreeGrafter"/>
</dbReference>
<sequence>MTDLPYASCCRPSSAIFYLLLGDGLPHTAAIHGALWLGARLRGVVSARSRCAFPDAPEQPMNASTQQSDRQGEEVSTAERPRGEFSQSEVSTAELDREPLSSEERHTVEVPLDELFTAEQRATLLRTFNEASGAELGAMRALRGRKGANVAAFRDEHGPFGDLDSLTRVPYLKYKSLFKACTVLLQPKLSREAAARQSKRLTFLKPDVSRESLETVRSVVSLVFGMHRVAWAHVTRSLDVLAWQQRRCDTIRTGSYAPNVYYEELRATVALIPKADLYVLERPSLPPGNTSLFPVVLHLRSMETTLFSLLSLRDAAAAGTEVADNPWMEPPTTVPPPHPRVLGMSRSAVGQHFQLMLGSTKTSGREVVRLLLDEVLLLERPRVRVPRSLASARDSRECEEMCDALLQALAFLELVLGPAN</sequence>
<reference evidence="12" key="1">
    <citation type="submission" date="2025-08" db="UniProtKB">
        <authorList>
            <consortium name="RefSeq"/>
        </authorList>
    </citation>
    <scope>IDENTIFICATION</scope>
    <source>
        <tissue evidence="12">Sperm</tissue>
    </source>
</reference>
<keyword evidence="8" id="KW-1135">Mitochondrion nucleoid</keyword>
<dbReference type="GO" id="GO:0003676">
    <property type="term" value="F:nucleic acid binding"/>
    <property type="evidence" value="ECO:0007669"/>
    <property type="project" value="InterPro"/>
</dbReference>
<gene>
    <name evidence="12" type="primary">TEFM</name>
</gene>
<dbReference type="GO" id="GO:0006392">
    <property type="term" value="P:transcription elongation by mitochondrial RNA polymerase"/>
    <property type="evidence" value="ECO:0007669"/>
    <property type="project" value="InterPro"/>
</dbReference>
<keyword evidence="11" id="KW-1185">Reference proteome</keyword>
<evidence type="ECO:0000256" key="7">
    <source>
        <dbReference type="ARBA" id="ARBA00023163"/>
    </source>
</evidence>
<comment type="similarity">
    <text evidence="2">Belongs to the TEFM family.</text>
</comment>
<comment type="function">
    <text evidence="9">Transcription elongation factor which increases mitochondrial RNA polymerase processivity. Regulates transcription of the mitochondrial genome, including genes important for the oxidative phosphorylation machinery.</text>
</comment>
<accession>A0AAJ7X7T6</accession>
<dbReference type="GO" id="GO:0003746">
    <property type="term" value="F:translation elongation factor activity"/>
    <property type="evidence" value="ECO:0007669"/>
    <property type="project" value="UniProtKB-KW"/>
</dbReference>
<feature type="region of interest" description="Disordered" evidence="10">
    <location>
        <begin position="53"/>
        <end position="106"/>
    </location>
</feature>
<dbReference type="CTD" id="79736"/>
<evidence type="ECO:0000313" key="11">
    <source>
        <dbReference type="Proteomes" id="UP001318040"/>
    </source>
</evidence>
<dbReference type="InterPro" id="IPR010994">
    <property type="entry name" value="RuvA_2-like"/>
</dbReference>
<dbReference type="SUPFAM" id="SSF47781">
    <property type="entry name" value="RuvA domain 2-like"/>
    <property type="match status" value="1"/>
</dbReference>
<feature type="compositionally biased region" description="Basic and acidic residues" evidence="10">
    <location>
        <begin position="94"/>
        <end position="106"/>
    </location>
</feature>
<evidence type="ECO:0000256" key="8">
    <source>
        <dbReference type="ARBA" id="ARBA00023271"/>
    </source>
</evidence>
<dbReference type="PANTHER" id="PTHR21053:SF2">
    <property type="entry name" value="TRANSCRIPTION ELONGATION FACTOR, MITOCHONDRIAL"/>
    <property type="match status" value="1"/>
</dbReference>
<keyword evidence="5" id="KW-0805">Transcription regulation</keyword>
<dbReference type="InterPro" id="IPR039150">
    <property type="entry name" value="TEFM"/>
</dbReference>
<evidence type="ECO:0000256" key="5">
    <source>
        <dbReference type="ARBA" id="ARBA00023015"/>
    </source>
</evidence>
<keyword evidence="4" id="KW-0809">Transit peptide</keyword>
<dbReference type="PANTHER" id="PTHR21053">
    <property type="entry name" value="TRANSCRIPTION ELONGATION FACTOR, MITOCHONDRIAL"/>
    <property type="match status" value="1"/>
</dbReference>
<dbReference type="Gene3D" id="3.30.420.10">
    <property type="entry name" value="Ribonuclease H-like superfamily/Ribonuclease H"/>
    <property type="match status" value="1"/>
</dbReference>
<dbReference type="InterPro" id="IPR036397">
    <property type="entry name" value="RNaseH_sf"/>
</dbReference>
<name>A0AAJ7X7T6_PETMA</name>
<evidence type="ECO:0000256" key="1">
    <source>
        <dbReference type="ARBA" id="ARBA00004436"/>
    </source>
</evidence>
<organism evidence="11 12">
    <name type="scientific">Petromyzon marinus</name>
    <name type="common">Sea lamprey</name>
    <dbReference type="NCBI Taxonomy" id="7757"/>
    <lineage>
        <taxon>Eukaryota</taxon>
        <taxon>Metazoa</taxon>
        <taxon>Chordata</taxon>
        <taxon>Craniata</taxon>
        <taxon>Vertebrata</taxon>
        <taxon>Cyclostomata</taxon>
        <taxon>Hyperoartia</taxon>
        <taxon>Petromyzontiformes</taxon>
        <taxon>Petromyzontidae</taxon>
        <taxon>Petromyzon</taxon>
    </lineage>
</organism>
<comment type="subcellular location">
    <subcellularLocation>
        <location evidence="1">Mitochondrion matrix</location>
        <location evidence="1">Mitochondrion nucleoid</location>
    </subcellularLocation>
</comment>
<proteinExistence type="inferred from homology"/>
<evidence type="ECO:0000256" key="6">
    <source>
        <dbReference type="ARBA" id="ARBA00023128"/>
    </source>
</evidence>
<keyword evidence="6" id="KW-0496">Mitochondrion</keyword>
<evidence type="ECO:0000256" key="3">
    <source>
        <dbReference type="ARBA" id="ARBA00017000"/>
    </source>
</evidence>
<dbReference type="AlphaFoldDB" id="A0AAJ7X7T6"/>
<evidence type="ECO:0000256" key="10">
    <source>
        <dbReference type="SAM" id="MobiDB-lite"/>
    </source>
</evidence>
<evidence type="ECO:0000256" key="4">
    <source>
        <dbReference type="ARBA" id="ARBA00022946"/>
    </source>
</evidence>
<evidence type="ECO:0000256" key="2">
    <source>
        <dbReference type="ARBA" id="ARBA00009086"/>
    </source>
</evidence>